<dbReference type="Gene3D" id="3.10.100.10">
    <property type="entry name" value="Mannose-Binding Protein A, subunit A"/>
    <property type="match status" value="1"/>
</dbReference>
<dbReference type="InterPro" id="IPR016187">
    <property type="entry name" value="CTDL_fold"/>
</dbReference>
<accession>A0A9P9YSM7</accession>
<dbReference type="EMBL" id="JAMKOV010000002">
    <property type="protein sequence ID" value="KAI8041939.1"/>
    <property type="molecule type" value="Genomic_DNA"/>
</dbReference>
<dbReference type="SUPFAM" id="SSF56436">
    <property type="entry name" value="C-type lectin-like"/>
    <property type="match status" value="1"/>
</dbReference>
<name>A0A9P9YSM7_9MUSC</name>
<evidence type="ECO:0000259" key="1">
    <source>
        <dbReference type="PROSITE" id="PS50041"/>
    </source>
</evidence>
<comment type="caution">
    <text evidence="2">The sequence shown here is derived from an EMBL/GenBank/DDBJ whole genome shotgun (WGS) entry which is preliminary data.</text>
</comment>
<dbReference type="AlphaFoldDB" id="A0A9P9YSM7"/>
<dbReference type="Proteomes" id="UP001059596">
    <property type="component" value="Unassembled WGS sequence"/>
</dbReference>
<proteinExistence type="predicted"/>
<dbReference type="CDD" id="cd00037">
    <property type="entry name" value="CLECT"/>
    <property type="match status" value="1"/>
</dbReference>
<evidence type="ECO:0000313" key="2">
    <source>
        <dbReference type="EMBL" id="KAI8041939.1"/>
    </source>
</evidence>
<organism evidence="2 3">
    <name type="scientific">Drosophila gunungcola</name>
    <name type="common">fruit fly</name>
    <dbReference type="NCBI Taxonomy" id="103775"/>
    <lineage>
        <taxon>Eukaryota</taxon>
        <taxon>Metazoa</taxon>
        <taxon>Ecdysozoa</taxon>
        <taxon>Arthropoda</taxon>
        <taxon>Hexapoda</taxon>
        <taxon>Insecta</taxon>
        <taxon>Pterygota</taxon>
        <taxon>Neoptera</taxon>
        <taxon>Endopterygota</taxon>
        <taxon>Diptera</taxon>
        <taxon>Brachycera</taxon>
        <taxon>Muscomorpha</taxon>
        <taxon>Ephydroidea</taxon>
        <taxon>Drosophilidae</taxon>
        <taxon>Drosophila</taxon>
        <taxon>Sophophora</taxon>
    </lineage>
</organism>
<dbReference type="SMART" id="SM00034">
    <property type="entry name" value="CLECT"/>
    <property type="match status" value="1"/>
</dbReference>
<dbReference type="PROSITE" id="PS50041">
    <property type="entry name" value="C_TYPE_LECTIN_2"/>
    <property type="match status" value="1"/>
</dbReference>
<reference evidence="2" key="1">
    <citation type="journal article" date="2023" name="Genome Biol. Evol.">
        <title>Long-read-based Genome Assembly of Drosophila gunungcola Reveals Fewer Chemosensory Genes in Flower-breeding Species.</title>
        <authorList>
            <person name="Negi A."/>
            <person name="Liao B.Y."/>
            <person name="Yeh S.D."/>
        </authorList>
    </citation>
    <scope>NUCLEOTIDE SEQUENCE</scope>
    <source>
        <strain evidence="2">Sukarami</strain>
    </source>
</reference>
<evidence type="ECO:0000313" key="3">
    <source>
        <dbReference type="Proteomes" id="UP001059596"/>
    </source>
</evidence>
<dbReference type="InterPro" id="IPR050111">
    <property type="entry name" value="C-type_lectin/snaclec_domain"/>
</dbReference>
<dbReference type="PANTHER" id="PTHR22803">
    <property type="entry name" value="MANNOSE, PHOSPHOLIPASE, LECTIN RECEPTOR RELATED"/>
    <property type="match status" value="1"/>
</dbReference>
<feature type="domain" description="C-type lectin" evidence="1">
    <location>
        <begin position="64"/>
        <end position="178"/>
    </location>
</feature>
<gene>
    <name evidence="2" type="ORF">M5D96_003235</name>
</gene>
<sequence length="183" mass="21009">MLDHVAAHQKEWDACERSKLNDVQANQVRIGSELSDILAKLSSSGNWPESKSNVLNIPPNFEKIDSKYYYIEKSTRQNWYGASNFCRQMGAHLASIQNSREQSKIEEHLADREVYWLDTTDLATEGEFVHSSSGKKAGFLNWGYGEPDNHQNMQHCIFLYNGYYYDSHCNTKSLFICQAGLEK</sequence>
<dbReference type="InterPro" id="IPR016186">
    <property type="entry name" value="C-type_lectin-like/link_sf"/>
</dbReference>
<dbReference type="Pfam" id="PF00059">
    <property type="entry name" value="Lectin_C"/>
    <property type="match status" value="1"/>
</dbReference>
<protein>
    <recommendedName>
        <fullName evidence="1">C-type lectin domain-containing protein</fullName>
    </recommendedName>
</protein>
<dbReference type="InterPro" id="IPR001304">
    <property type="entry name" value="C-type_lectin-like"/>
</dbReference>
<keyword evidence="3" id="KW-1185">Reference proteome</keyword>